<sequence length="497" mass="57352">METKFLAHLREIALLQEAVGLAEWDSQTGMPEDAADYRADMSSYLSGLAFDKLTNQEMANYMAYFTEHPDELSEFGQAVFAKAKENYELDANIPADRNQAFSRLTSIAHSKWVEARKQKNYGIFKDTLEEIIAFQKEFIPLWRKDEATPYDVLLNQYEPGMTTAILDKVFEQVKLGIMAIRQEIADKGTAPRTDFIHRYVPVEQQREFVIQVAKDLNYDFNRGRLDDTVHPFMLNLNRNDARITTRWDEHDFPMATLGVIHEAGHGIYEQNVDAKYDYTPLAGGASMGIHESQSLFHEIIIGGSESFWQREYPLLQKITGETFADIDFETFYKGLKETKASLVRIESDSLTYPLHIIIRYEIEKMIFNDNLDLGDLPTIWNDKYEEYLGIRPENDLEGILQDVHWSGGSFGYFPSYALGYMYAAQLYHAMNQDIDVEAVLATTDYTPITNWLTTRIHQYGSSRKPNQLIKEATGEGLNPQYLIDYMRKLYFKVYGIK</sequence>
<dbReference type="PRINTS" id="PR00998">
    <property type="entry name" value="CRBOXYPTASET"/>
</dbReference>
<protein>
    <recommendedName>
        <fullName evidence="1">Metal-dependent carboxypeptidase</fullName>
        <ecNumber evidence="1">3.4.17.19</ecNumber>
    </recommendedName>
</protein>
<keyword evidence="1" id="KW-0645">Protease</keyword>
<evidence type="ECO:0000256" key="2">
    <source>
        <dbReference type="PIRSR" id="PIRSR006615-1"/>
    </source>
</evidence>
<feature type="binding site" evidence="2">
    <location>
        <position position="291"/>
    </location>
    <ligand>
        <name>Zn(2+)</name>
        <dbReference type="ChEBI" id="CHEBI:29105"/>
        <note>catalytic</note>
    </ligand>
</feature>
<evidence type="ECO:0000256" key="3">
    <source>
        <dbReference type="PIRSR" id="PIRSR006615-2"/>
    </source>
</evidence>
<feature type="binding site" evidence="2">
    <location>
        <position position="265"/>
    </location>
    <ligand>
        <name>Zn(2+)</name>
        <dbReference type="ChEBI" id="CHEBI:29105"/>
        <note>catalytic</note>
    </ligand>
</feature>
<dbReference type="STRING" id="633807.BW732_09645"/>
<dbReference type="GO" id="GO:0046872">
    <property type="term" value="F:metal ion binding"/>
    <property type="evidence" value="ECO:0007669"/>
    <property type="project" value="UniProtKB-KW"/>
</dbReference>
<dbReference type="GO" id="GO:0006508">
    <property type="term" value="P:proteolysis"/>
    <property type="evidence" value="ECO:0007669"/>
    <property type="project" value="UniProtKB-UniRule"/>
</dbReference>
<dbReference type="EMBL" id="CP019609">
    <property type="protein sequence ID" value="AQP54823.1"/>
    <property type="molecule type" value="Genomic_DNA"/>
</dbReference>
<dbReference type="CDD" id="cd06460">
    <property type="entry name" value="M32_Taq"/>
    <property type="match status" value="1"/>
</dbReference>
<evidence type="ECO:0000313" key="5">
    <source>
        <dbReference type="Proteomes" id="UP000188246"/>
    </source>
</evidence>
<keyword evidence="1 4" id="KW-0121">Carboxypeptidase</keyword>
<feature type="binding site" evidence="2">
    <location>
        <position position="261"/>
    </location>
    <ligand>
        <name>Zn(2+)</name>
        <dbReference type="ChEBI" id="CHEBI:29105"/>
        <note>catalytic</note>
    </ligand>
</feature>
<name>A0A1Q2D9J5_9ENTE</name>
<keyword evidence="2" id="KW-0862">Zinc</keyword>
<dbReference type="SUPFAM" id="SSF55486">
    <property type="entry name" value="Metalloproteases ('zincins'), catalytic domain"/>
    <property type="match status" value="1"/>
</dbReference>
<evidence type="ECO:0000256" key="1">
    <source>
        <dbReference type="PIRNR" id="PIRNR006615"/>
    </source>
</evidence>
<dbReference type="PIRSF" id="PIRSF006615">
    <property type="entry name" value="Zn_crbxpep_Taq"/>
    <property type="match status" value="1"/>
</dbReference>
<dbReference type="PROSITE" id="PS52034">
    <property type="entry name" value="PEPTIDASE_M32"/>
    <property type="match status" value="1"/>
</dbReference>
<dbReference type="AlphaFoldDB" id="A0A1Q2D9J5"/>
<accession>A0A1Q2D9J5</accession>
<comment type="similarity">
    <text evidence="1">Belongs to the peptidase M32 family.</text>
</comment>
<dbReference type="OrthoDB" id="9772308at2"/>
<dbReference type="PANTHER" id="PTHR34217">
    <property type="entry name" value="METAL-DEPENDENT CARBOXYPEPTIDASE"/>
    <property type="match status" value="1"/>
</dbReference>
<reference evidence="4 5" key="1">
    <citation type="journal article" date="2010" name="Int. J. Syst. Evol. Microbiol.">
        <title>Vagococcus penaei sp. nov., isolated from spoilage microbiota of cooked shrimp (Penaeus vannamei).</title>
        <authorList>
            <person name="Jaffres E."/>
            <person name="Prevost H."/>
            <person name="Rossero A."/>
            <person name="Joffraud J.J."/>
            <person name="Dousset X."/>
        </authorList>
    </citation>
    <scope>NUCLEOTIDE SEQUENCE [LARGE SCALE GENOMIC DNA]</scope>
    <source>
        <strain evidence="4 5">CD276</strain>
    </source>
</reference>
<gene>
    <name evidence="4" type="ORF">BW732_09645</name>
</gene>
<evidence type="ECO:0000313" key="4">
    <source>
        <dbReference type="EMBL" id="AQP54823.1"/>
    </source>
</evidence>
<dbReference type="InterPro" id="IPR001333">
    <property type="entry name" value="Peptidase_M32_Taq"/>
</dbReference>
<dbReference type="PANTHER" id="PTHR34217:SF1">
    <property type="entry name" value="CARBOXYPEPTIDASE 1"/>
    <property type="match status" value="1"/>
</dbReference>
<dbReference type="KEGG" id="vpi:BW732_09645"/>
<keyword evidence="1" id="KW-0378">Hydrolase</keyword>
<keyword evidence="1 2" id="KW-0479">Metal-binding</keyword>
<dbReference type="Pfam" id="PF02074">
    <property type="entry name" value="Peptidase_M32"/>
    <property type="match status" value="1"/>
</dbReference>
<dbReference type="EC" id="3.4.17.19" evidence="1"/>
<comment type="cofactor">
    <cofactor evidence="2">
        <name>Zn(2+)</name>
        <dbReference type="ChEBI" id="CHEBI:29105"/>
    </cofactor>
    <text evidence="2">Binds 1 zinc ion per subunit.</text>
</comment>
<keyword evidence="5" id="KW-1185">Reference proteome</keyword>
<comment type="function">
    <text evidence="1">Broad specificity carboxypetidase that releases amino acids sequentially from the C-terminus, including neutral, aromatic, polar and basic residues.</text>
</comment>
<comment type="catalytic activity">
    <reaction evidence="1">
        <text>Release of a C-terminal amino acid with broad specificity, except for -Pro.</text>
        <dbReference type="EC" id="3.4.17.19"/>
    </reaction>
</comment>
<dbReference type="GO" id="GO:0004181">
    <property type="term" value="F:metallocarboxypeptidase activity"/>
    <property type="evidence" value="ECO:0007669"/>
    <property type="project" value="UniProtKB-UniRule"/>
</dbReference>
<dbReference type="Proteomes" id="UP000188246">
    <property type="component" value="Chromosome"/>
</dbReference>
<dbReference type="Gene3D" id="1.10.1370.30">
    <property type="match status" value="1"/>
</dbReference>
<feature type="active site" description="Proton donor/acceptor" evidence="3">
    <location>
        <position position="262"/>
    </location>
</feature>
<organism evidence="4 5">
    <name type="scientific">Vagococcus penaei</name>
    <dbReference type="NCBI Taxonomy" id="633807"/>
    <lineage>
        <taxon>Bacteria</taxon>
        <taxon>Bacillati</taxon>
        <taxon>Bacillota</taxon>
        <taxon>Bacilli</taxon>
        <taxon>Lactobacillales</taxon>
        <taxon>Enterococcaceae</taxon>
        <taxon>Vagococcus</taxon>
    </lineage>
</organism>
<proteinExistence type="inferred from homology"/>
<keyword evidence="1" id="KW-0482">Metalloprotease</keyword>